<comment type="cofactor">
    <cofactor evidence="1 6">
        <name>FAD</name>
        <dbReference type="ChEBI" id="CHEBI:57692"/>
    </cofactor>
</comment>
<dbReference type="SUPFAM" id="SSF47203">
    <property type="entry name" value="Acyl-CoA dehydrogenase C-terminal domain-like"/>
    <property type="match status" value="1"/>
</dbReference>
<gene>
    <name evidence="10" type="ORF">OG563_42205</name>
</gene>
<dbReference type="PANTHER" id="PTHR43292">
    <property type="entry name" value="ACYL-COA DEHYDROGENASE"/>
    <property type="match status" value="1"/>
</dbReference>
<dbReference type="Pfam" id="PF02771">
    <property type="entry name" value="Acyl-CoA_dh_N"/>
    <property type="match status" value="1"/>
</dbReference>
<dbReference type="InterPro" id="IPR046373">
    <property type="entry name" value="Acyl-CoA_Oxase/DH_mid-dom_sf"/>
</dbReference>
<evidence type="ECO:0000259" key="7">
    <source>
        <dbReference type="Pfam" id="PF00441"/>
    </source>
</evidence>
<evidence type="ECO:0000256" key="4">
    <source>
        <dbReference type="ARBA" id="ARBA00022827"/>
    </source>
</evidence>
<proteinExistence type="inferred from homology"/>
<name>A0ABZ1YUR4_9NOCA</name>
<dbReference type="Pfam" id="PF00441">
    <property type="entry name" value="Acyl-CoA_dh_1"/>
    <property type="match status" value="1"/>
</dbReference>
<dbReference type="PANTHER" id="PTHR43292:SF4">
    <property type="entry name" value="ACYL-COA DEHYDROGENASE FADE34"/>
    <property type="match status" value="1"/>
</dbReference>
<feature type="domain" description="Acyl-CoA dehydrogenase/oxidase C-terminal" evidence="7">
    <location>
        <begin position="250"/>
        <end position="400"/>
    </location>
</feature>
<evidence type="ECO:0000256" key="5">
    <source>
        <dbReference type="ARBA" id="ARBA00023002"/>
    </source>
</evidence>
<dbReference type="InterPro" id="IPR036250">
    <property type="entry name" value="AcylCo_DH-like_C"/>
</dbReference>
<feature type="domain" description="Acyl-CoA oxidase/dehydrogenase middle" evidence="8">
    <location>
        <begin position="143"/>
        <end position="237"/>
    </location>
</feature>
<accession>A0ABZ1YUR4</accession>
<dbReference type="InterPro" id="IPR009100">
    <property type="entry name" value="AcylCoA_DH/oxidase_NM_dom_sf"/>
</dbReference>
<comment type="similarity">
    <text evidence="2 6">Belongs to the acyl-CoA dehydrogenase family.</text>
</comment>
<keyword evidence="3 6" id="KW-0285">Flavoprotein</keyword>
<dbReference type="Pfam" id="PF02770">
    <property type="entry name" value="Acyl-CoA_dh_M"/>
    <property type="match status" value="1"/>
</dbReference>
<dbReference type="InterPro" id="IPR013786">
    <property type="entry name" value="AcylCoA_DH/ox_N"/>
</dbReference>
<keyword evidence="5 6" id="KW-0560">Oxidoreductase</keyword>
<dbReference type="InterPro" id="IPR006091">
    <property type="entry name" value="Acyl-CoA_Oxase/DH_mid-dom"/>
</dbReference>
<protein>
    <submittedName>
        <fullName evidence="10">Acyl-CoA dehydrogenase family protein</fullName>
    </submittedName>
</protein>
<organism evidence="10 11">
    <name type="scientific">Nocardia vinacea</name>
    <dbReference type="NCBI Taxonomy" id="96468"/>
    <lineage>
        <taxon>Bacteria</taxon>
        <taxon>Bacillati</taxon>
        <taxon>Actinomycetota</taxon>
        <taxon>Actinomycetes</taxon>
        <taxon>Mycobacteriales</taxon>
        <taxon>Nocardiaceae</taxon>
        <taxon>Nocardia</taxon>
    </lineage>
</organism>
<evidence type="ECO:0000313" key="10">
    <source>
        <dbReference type="EMBL" id="WUV45637.1"/>
    </source>
</evidence>
<feature type="domain" description="Acyl-CoA dehydrogenase/oxidase N-terminal" evidence="9">
    <location>
        <begin position="61"/>
        <end position="138"/>
    </location>
</feature>
<dbReference type="InterPro" id="IPR052161">
    <property type="entry name" value="Mycobact_Acyl-CoA_DH"/>
</dbReference>
<dbReference type="Gene3D" id="1.20.140.10">
    <property type="entry name" value="Butyryl-CoA Dehydrogenase, subunit A, domain 3"/>
    <property type="match status" value="1"/>
</dbReference>
<evidence type="ECO:0000256" key="1">
    <source>
        <dbReference type="ARBA" id="ARBA00001974"/>
    </source>
</evidence>
<keyword evidence="11" id="KW-1185">Reference proteome</keyword>
<dbReference type="Gene3D" id="1.10.540.10">
    <property type="entry name" value="Acyl-CoA dehydrogenase/oxidase, N-terminal domain"/>
    <property type="match status" value="1"/>
</dbReference>
<evidence type="ECO:0000259" key="8">
    <source>
        <dbReference type="Pfam" id="PF02770"/>
    </source>
</evidence>
<dbReference type="Gene3D" id="2.40.110.10">
    <property type="entry name" value="Butyryl-CoA Dehydrogenase, subunit A, domain 2"/>
    <property type="match status" value="1"/>
</dbReference>
<evidence type="ECO:0000256" key="2">
    <source>
        <dbReference type="ARBA" id="ARBA00009347"/>
    </source>
</evidence>
<dbReference type="InterPro" id="IPR037069">
    <property type="entry name" value="AcylCoA_DH/ox_N_sf"/>
</dbReference>
<dbReference type="RefSeq" id="WP_329409054.1">
    <property type="nucleotide sequence ID" value="NZ_CP109441.1"/>
</dbReference>
<dbReference type="EMBL" id="CP109441">
    <property type="protein sequence ID" value="WUV45637.1"/>
    <property type="molecule type" value="Genomic_DNA"/>
</dbReference>
<evidence type="ECO:0000259" key="9">
    <source>
        <dbReference type="Pfam" id="PF02771"/>
    </source>
</evidence>
<dbReference type="SUPFAM" id="SSF56645">
    <property type="entry name" value="Acyl-CoA dehydrogenase NM domain-like"/>
    <property type="match status" value="1"/>
</dbReference>
<evidence type="ECO:0000256" key="6">
    <source>
        <dbReference type="RuleBase" id="RU362125"/>
    </source>
</evidence>
<sequence length="427" mass="46352">MTVDSDITEFLAEARRFLDANADRKPPLADFRWGEGEDRVAYFSVDPPEVEQAAVDRARAWQNTRYRNGFGWISGPPEYGGRGLSPLHDLLYDGIESEYDVPDTGTLSVVGLGMVGPTILAHAQKHIRDRWLPAMYSGRAIACQLFSEPEAGSDLAGLRTTAERRGEDWVINGQKVWTSVAHLSSIGLALARTDPDAPKHRGITAFLVPMDTAGVQVRPLRQMTGGADFNEVFLTDVRVSDDHRLGEVHGGWTVALTTLMNERATVGNEGPPALLEALAPDRLAALLNAAGATADGAARGRLAELIADLRATDAMNTRAVRRFRAGVAPGPEMSVSKLMYARNLTQAAHFVADMLGPRIIADTGGWGTYAWNELLLATPALRILGGTEEIMKNILAERVLGLPKEPGIDTKSPFRTMHRSATPEVSR</sequence>
<dbReference type="InterPro" id="IPR009075">
    <property type="entry name" value="AcylCo_DH/oxidase_C"/>
</dbReference>
<reference evidence="10" key="1">
    <citation type="submission" date="2022-10" db="EMBL/GenBank/DDBJ databases">
        <title>The complete genomes of actinobacterial strains from the NBC collection.</title>
        <authorList>
            <person name="Joergensen T.S."/>
            <person name="Alvarez Arevalo M."/>
            <person name="Sterndorff E.B."/>
            <person name="Faurdal D."/>
            <person name="Vuksanovic O."/>
            <person name="Mourched A.-S."/>
            <person name="Charusanti P."/>
            <person name="Shaw S."/>
            <person name="Blin K."/>
            <person name="Weber T."/>
        </authorList>
    </citation>
    <scope>NUCLEOTIDE SEQUENCE</scope>
    <source>
        <strain evidence="10">NBC_01482</strain>
    </source>
</reference>
<dbReference type="Proteomes" id="UP001432062">
    <property type="component" value="Chromosome"/>
</dbReference>
<evidence type="ECO:0000313" key="11">
    <source>
        <dbReference type="Proteomes" id="UP001432062"/>
    </source>
</evidence>
<keyword evidence="4 6" id="KW-0274">FAD</keyword>
<evidence type="ECO:0000256" key="3">
    <source>
        <dbReference type="ARBA" id="ARBA00022630"/>
    </source>
</evidence>